<dbReference type="PROSITE" id="PS50217">
    <property type="entry name" value="BZIP"/>
    <property type="match status" value="1"/>
</dbReference>
<dbReference type="SUPFAM" id="SSF57959">
    <property type="entry name" value="Leucine zipper domain"/>
    <property type="match status" value="1"/>
</dbReference>
<feature type="compositionally biased region" description="Polar residues" evidence="2">
    <location>
        <begin position="150"/>
        <end position="168"/>
    </location>
</feature>
<keyword evidence="1" id="KW-0175">Coiled coil</keyword>
<feature type="region of interest" description="Disordered" evidence="2">
    <location>
        <begin position="138"/>
        <end position="222"/>
    </location>
</feature>
<proteinExistence type="predicted"/>
<feature type="compositionally biased region" description="Polar residues" evidence="2">
    <location>
        <begin position="352"/>
        <end position="361"/>
    </location>
</feature>
<feature type="coiled-coil region" evidence="1">
    <location>
        <begin position="230"/>
        <end position="260"/>
    </location>
</feature>
<feature type="compositionally biased region" description="Low complexity" evidence="2">
    <location>
        <begin position="293"/>
        <end position="307"/>
    </location>
</feature>
<feature type="region of interest" description="Disordered" evidence="2">
    <location>
        <begin position="281"/>
        <end position="374"/>
    </location>
</feature>
<feature type="compositionally biased region" description="Gly residues" evidence="2">
    <location>
        <begin position="176"/>
        <end position="188"/>
    </location>
</feature>
<dbReference type="SMART" id="SM00338">
    <property type="entry name" value="BRLZ"/>
    <property type="match status" value="1"/>
</dbReference>
<dbReference type="Gene3D" id="1.20.5.170">
    <property type="match status" value="1"/>
</dbReference>
<dbReference type="Proteomes" id="UP000092666">
    <property type="component" value="Unassembled WGS sequence"/>
</dbReference>
<sequence length="374" mass="41052">MPHAGHSRPSTPSELQGSLSPTSSQSSAGSRQDRPGSSRFRRNHQGSDGIPDDHLSPVTSRHMVDGSDHDQADGNDHGHDQSSRRRSSAGRGENDRITVRRREANRLAAQRFRSRKKGYQDQLEERVRALEGERDVLIRQLDESLPPGPRTTNSSRQPRSSNLRSSQADGMDVDGHGAGSSSGSGANTGAGLAPGSSSRSSAMRTSGPLRNSASPDRREAAAPYDADVRIAALESANRRLQETLRNLHDENDELREELRRWRIWGREVRNEDARRNDMMDADQYGHRPNLPRIGSSTSVYSTSIHSGQPGRGPGPMLVDGQERQPMQLPSLRLPPIRTTLPPDGATLPSPPFSTSLRQYGTSMDGRSPHLDQPR</sequence>
<keyword evidence="5" id="KW-1185">Reference proteome</keyword>
<evidence type="ECO:0000313" key="5">
    <source>
        <dbReference type="Proteomes" id="UP000092666"/>
    </source>
</evidence>
<reference evidence="4 5" key="1">
    <citation type="submission" date="2013-07" db="EMBL/GenBank/DDBJ databases">
        <title>The Genome Sequence of Cryptococcus heveanensis BCC8398.</title>
        <authorList>
            <consortium name="The Broad Institute Genome Sequencing Platform"/>
            <person name="Cuomo C."/>
            <person name="Litvintseva A."/>
            <person name="Chen Y."/>
            <person name="Heitman J."/>
            <person name="Sun S."/>
            <person name="Springer D."/>
            <person name="Dromer F."/>
            <person name="Young S.K."/>
            <person name="Zeng Q."/>
            <person name="Gargeya S."/>
            <person name="Fitzgerald M."/>
            <person name="Abouelleil A."/>
            <person name="Alvarado L."/>
            <person name="Berlin A.M."/>
            <person name="Chapman S.B."/>
            <person name="Dewar J."/>
            <person name="Goldberg J."/>
            <person name="Griggs A."/>
            <person name="Gujja S."/>
            <person name="Hansen M."/>
            <person name="Howarth C."/>
            <person name="Imamovic A."/>
            <person name="Larimer J."/>
            <person name="McCowan C."/>
            <person name="Murphy C."/>
            <person name="Pearson M."/>
            <person name="Priest M."/>
            <person name="Roberts A."/>
            <person name="Saif S."/>
            <person name="Shea T."/>
            <person name="Sykes S."/>
            <person name="Wortman J."/>
            <person name="Nusbaum C."/>
            <person name="Birren B."/>
        </authorList>
    </citation>
    <scope>NUCLEOTIDE SEQUENCE [LARGE SCALE GENOMIC DNA]</scope>
    <source>
        <strain evidence="4 5">BCC8398</strain>
    </source>
</reference>
<feature type="domain" description="BZIP" evidence="3">
    <location>
        <begin position="100"/>
        <end position="143"/>
    </location>
</feature>
<feature type="compositionally biased region" description="Low complexity" evidence="2">
    <location>
        <begin position="189"/>
        <end position="208"/>
    </location>
</feature>
<feature type="region of interest" description="Disordered" evidence="2">
    <location>
        <begin position="1"/>
        <end position="123"/>
    </location>
</feature>
<gene>
    <name evidence="4" type="ORF">I316_03138</name>
</gene>
<feature type="compositionally biased region" description="Polar residues" evidence="2">
    <location>
        <begin position="8"/>
        <end position="17"/>
    </location>
</feature>
<feature type="compositionally biased region" description="Basic and acidic residues" evidence="2">
    <location>
        <begin position="92"/>
        <end position="105"/>
    </location>
</feature>
<dbReference type="OrthoDB" id="2596881at2759"/>
<evidence type="ECO:0000256" key="1">
    <source>
        <dbReference type="SAM" id="Coils"/>
    </source>
</evidence>
<name>A0A1B9GVP1_9TREE</name>
<dbReference type="EMBL" id="KI669500">
    <property type="protein sequence ID" value="OCF35098.1"/>
    <property type="molecule type" value="Genomic_DNA"/>
</dbReference>
<evidence type="ECO:0000256" key="2">
    <source>
        <dbReference type="SAM" id="MobiDB-lite"/>
    </source>
</evidence>
<dbReference type="GO" id="GO:0003700">
    <property type="term" value="F:DNA-binding transcription factor activity"/>
    <property type="evidence" value="ECO:0007669"/>
    <property type="project" value="InterPro"/>
</dbReference>
<feature type="compositionally biased region" description="Low complexity" evidence="2">
    <location>
        <begin position="328"/>
        <end position="342"/>
    </location>
</feature>
<dbReference type="InterPro" id="IPR004827">
    <property type="entry name" value="bZIP"/>
</dbReference>
<reference evidence="5" key="2">
    <citation type="submission" date="2013-12" db="EMBL/GenBank/DDBJ databases">
        <title>Evolution of pathogenesis and genome organization in the Tremellales.</title>
        <authorList>
            <person name="Cuomo C."/>
            <person name="Litvintseva A."/>
            <person name="Heitman J."/>
            <person name="Chen Y."/>
            <person name="Sun S."/>
            <person name="Springer D."/>
            <person name="Dromer F."/>
            <person name="Young S."/>
            <person name="Zeng Q."/>
            <person name="Chapman S."/>
            <person name="Gujja S."/>
            <person name="Saif S."/>
            <person name="Birren B."/>
        </authorList>
    </citation>
    <scope>NUCLEOTIDE SEQUENCE [LARGE SCALE GENOMIC DNA]</scope>
    <source>
        <strain evidence="5">BCC8398</strain>
    </source>
</reference>
<feature type="compositionally biased region" description="Basic and acidic residues" evidence="2">
    <location>
        <begin position="62"/>
        <end position="83"/>
    </location>
</feature>
<accession>A0A1B9GVP1</accession>
<dbReference type="Pfam" id="PF00170">
    <property type="entry name" value="bZIP_1"/>
    <property type="match status" value="1"/>
</dbReference>
<dbReference type="InterPro" id="IPR046347">
    <property type="entry name" value="bZIP_sf"/>
</dbReference>
<dbReference type="AlphaFoldDB" id="A0A1B9GVP1"/>
<evidence type="ECO:0000313" key="4">
    <source>
        <dbReference type="EMBL" id="OCF35098.1"/>
    </source>
</evidence>
<feature type="compositionally biased region" description="Low complexity" evidence="2">
    <location>
        <begin position="18"/>
        <end position="30"/>
    </location>
</feature>
<evidence type="ECO:0000259" key="3">
    <source>
        <dbReference type="PROSITE" id="PS50217"/>
    </source>
</evidence>
<organism evidence="4 5">
    <name type="scientific">Kwoniella heveanensis BCC8398</name>
    <dbReference type="NCBI Taxonomy" id="1296120"/>
    <lineage>
        <taxon>Eukaryota</taxon>
        <taxon>Fungi</taxon>
        <taxon>Dikarya</taxon>
        <taxon>Basidiomycota</taxon>
        <taxon>Agaricomycotina</taxon>
        <taxon>Tremellomycetes</taxon>
        <taxon>Tremellales</taxon>
        <taxon>Cryptococcaceae</taxon>
        <taxon>Kwoniella</taxon>
    </lineage>
</organism>
<dbReference type="STRING" id="1296120.A0A1B9GVP1"/>
<protein>
    <recommendedName>
        <fullName evidence="3">BZIP domain-containing protein</fullName>
    </recommendedName>
</protein>